<evidence type="ECO:0000256" key="1">
    <source>
        <dbReference type="SAM" id="MobiDB-lite"/>
    </source>
</evidence>
<evidence type="ECO:0000313" key="2">
    <source>
        <dbReference type="EMBL" id="MFC0863911.1"/>
    </source>
</evidence>
<feature type="region of interest" description="Disordered" evidence="1">
    <location>
        <begin position="70"/>
        <end position="92"/>
    </location>
</feature>
<keyword evidence="3" id="KW-1185">Reference proteome</keyword>
<dbReference type="RefSeq" id="WP_394302041.1">
    <property type="nucleotide sequence ID" value="NZ_JBHMQT010000036.1"/>
</dbReference>
<dbReference type="EMBL" id="JBHMQT010000036">
    <property type="protein sequence ID" value="MFC0863911.1"/>
    <property type="molecule type" value="Genomic_DNA"/>
</dbReference>
<sequence length="92" mass="10171">MYPQALLAAAFDPDTEGELTYARRLLPTLDRTMPVLADAAFDAAEFLSGLASTGAQFLVRSSARRRTLITHRLPRDLATDHQPARPRPPPRT</sequence>
<dbReference type="Proteomes" id="UP001589870">
    <property type="component" value="Unassembled WGS sequence"/>
</dbReference>
<protein>
    <recommendedName>
        <fullName evidence="4">Transposase IS4-like domain-containing protein</fullName>
    </recommendedName>
</protein>
<comment type="caution">
    <text evidence="2">The sequence shown here is derived from an EMBL/GenBank/DDBJ whole genome shotgun (WGS) entry which is preliminary data.</text>
</comment>
<feature type="compositionally biased region" description="Basic and acidic residues" evidence="1">
    <location>
        <begin position="73"/>
        <end position="83"/>
    </location>
</feature>
<organism evidence="2 3">
    <name type="scientific">Sphaerimonospora cavernae</name>
    <dbReference type="NCBI Taxonomy" id="1740611"/>
    <lineage>
        <taxon>Bacteria</taxon>
        <taxon>Bacillati</taxon>
        <taxon>Actinomycetota</taxon>
        <taxon>Actinomycetes</taxon>
        <taxon>Streptosporangiales</taxon>
        <taxon>Streptosporangiaceae</taxon>
        <taxon>Sphaerimonospora</taxon>
    </lineage>
</organism>
<evidence type="ECO:0008006" key="4">
    <source>
        <dbReference type="Google" id="ProtNLM"/>
    </source>
</evidence>
<proteinExistence type="predicted"/>
<reference evidence="2 3" key="1">
    <citation type="submission" date="2024-09" db="EMBL/GenBank/DDBJ databases">
        <authorList>
            <person name="Sun Q."/>
            <person name="Mori K."/>
        </authorList>
    </citation>
    <scope>NUCLEOTIDE SEQUENCE [LARGE SCALE GENOMIC DNA]</scope>
    <source>
        <strain evidence="2 3">TBRC 1851</strain>
    </source>
</reference>
<evidence type="ECO:0000313" key="3">
    <source>
        <dbReference type="Proteomes" id="UP001589870"/>
    </source>
</evidence>
<name>A0ABV6U659_9ACTN</name>
<accession>A0ABV6U659</accession>
<gene>
    <name evidence="2" type="ORF">ACFHYQ_16530</name>
</gene>